<sequence length="312" mass="34769">MNWNDIRIFLALARTGAVRAAGHRLGISHSTVLRRLEALEADLGVRLFDRTPEGYVLTAAGRDVLSEAKTVADHMGAIERQLVGRDDRLEGDIKVTMPDGLALHLLMEPLTRFMEDHPAINIEIDLTYDALDLSRREADVALRFLRAGKLPPPHLVGRKAAEVHSCIYACSGYQDRAGRDGMRWIGWQDDEPYPPWVQESAFPDIPVRGRLNNLMLQRAAAEAGLGLAYLPCFVGDPSPLLCRMVPDSTHSFDLWVLCHPDLREARRHRLFRGHIHKSLRPHIDLLEGRLPYGSKPEADGVQGPGPVSAVRA</sequence>
<dbReference type="SUPFAM" id="SSF53850">
    <property type="entry name" value="Periplasmic binding protein-like II"/>
    <property type="match status" value="1"/>
</dbReference>
<keyword evidence="3" id="KW-0238">DNA-binding</keyword>
<dbReference type="Proteomes" id="UP000271227">
    <property type="component" value="Unassembled WGS sequence"/>
</dbReference>
<dbReference type="InterPro" id="IPR036390">
    <property type="entry name" value="WH_DNA-bd_sf"/>
</dbReference>
<dbReference type="Pfam" id="PF03466">
    <property type="entry name" value="LysR_substrate"/>
    <property type="match status" value="1"/>
</dbReference>
<dbReference type="InParanoid" id="A0A3M0CD13"/>
<proteinExistence type="inferred from homology"/>
<keyword evidence="7" id="KW-1185">Reference proteome</keyword>
<organism evidence="6 7">
    <name type="scientific">Eilatimonas milleporae</name>
    <dbReference type="NCBI Taxonomy" id="911205"/>
    <lineage>
        <taxon>Bacteria</taxon>
        <taxon>Pseudomonadati</taxon>
        <taxon>Pseudomonadota</taxon>
        <taxon>Alphaproteobacteria</taxon>
        <taxon>Kordiimonadales</taxon>
        <taxon>Kordiimonadaceae</taxon>
        <taxon>Eilatimonas</taxon>
    </lineage>
</organism>
<comment type="similarity">
    <text evidence="1">Belongs to the LysR transcriptional regulatory family.</text>
</comment>
<reference evidence="6 7" key="1">
    <citation type="submission" date="2018-10" db="EMBL/GenBank/DDBJ databases">
        <title>Genomic Encyclopedia of Archaeal and Bacterial Type Strains, Phase II (KMG-II): from individual species to whole genera.</title>
        <authorList>
            <person name="Goeker M."/>
        </authorList>
    </citation>
    <scope>NUCLEOTIDE SEQUENCE [LARGE SCALE GENOMIC DNA]</scope>
    <source>
        <strain evidence="6 7">DSM 25217</strain>
    </source>
</reference>
<dbReference type="Pfam" id="PF00126">
    <property type="entry name" value="HTH_1"/>
    <property type="match status" value="1"/>
</dbReference>
<dbReference type="Gene3D" id="1.10.10.10">
    <property type="entry name" value="Winged helix-like DNA-binding domain superfamily/Winged helix DNA-binding domain"/>
    <property type="match status" value="1"/>
</dbReference>
<gene>
    <name evidence="6" type="ORF">BXY39_1809</name>
</gene>
<dbReference type="InterPro" id="IPR036388">
    <property type="entry name" value="WH-like_DNA-bd_sf"/>
</dbReference>
<evidence type="ECO:0000313" key="7">
    <source>
        <dbReference type="Proteomes" id="UP000271227"/>
    </source>
</evidence>
<evidence type="ECO:0000256" key="1">
    <source>
        <dbReference type="ARBA" id="ARBA00009437"/>
    </source>
</evidence>
<dbReference type="Gene3D" id="3.40.190.290">
    <property type="match status" value="1"/>
</dbReference>
<comment type="caution">
    <text evidence="6">The sequence shown here is derived from an EMBL/GenBank/DDBJ whole genome shotgun (WGS) entry which is preliminary data.</text>
</comment>
<evidence type="ECO:0000313" key="6">
    <source>
        <dbReference type="EMBL" id="RMB07721.1"/>
    </source>
</evidence>
<evidence type="ECO:0000256" key="2">
    <source>
        <dbReference type="ARBA" id="ARBA00023015"/>
    </source>
</evidence>
<dbReference type="PANTHER" id="PTHR30537">
    <property type="entry name" value="HTH-TYPE TRANSCRIPTIONAL REGULATOR"/>
    <property type="match status" value="1"/>
</dbReference>
<dbReference type="SUPFAM" id="SSF46785">
    <property type="entry name" value="Winged helix' DNA-binding domain"/>
    <property type="match status" value="1"/>
</dbReference>
<feature type="domain" description="HTH lysR-type" evidence="5">
    <location>
        <begin position="1"/>
        <end position="58"/>
    </location>
</feature>
<protein>
    <submittedName>
        <fullName evidence="6">LysR family transcriptional regulator</fullName>
    </submittedName>
</protein>
<dbReference type="GO" id="GO:0006351">
    <property type="term" value="P:DNA-templated transcription"/>
    <property type="evidence" value="ECO:0007669"/>
    <property type="project" value="TreeGrafter"/>
</dbReference>
<dbReference type="InterPro" id="IPR000847">
    <property type="entry name" value="LysR_HTH_N"/>
</dbReference>
<evidence type="ECO:0000256" key="3">
    <source>
        <dbReference type="ARBA" id="ARBA00023125"/>
    </source>
</evidence>
<evidence type="ECO:0000259" key="5">
    <source>
        <dbReference type="PROSITE" id="PS50931"/>
    </source>
</evidence>
<accession>A0A3M0CD13</accession>
<dbReference type="GO" id="GO:0003700">
    <property type="term" value="F:DNA-binding transcription factor activity"/>
    <property type="evidence" value="ECO:0007669"/>
    <property type="project" value="InterPro"/>
</dbReference>
<keyword evidence="2" id="KW-0805">Transcription regulation</keyword>
<evidence type="ECO:0000256" key="4">
    <source>
        <dbReference type="ARBA" id="ARBA00023163"/>
    </source>
</evidence>
<dbReference type="RefSeq" id="WP_170163728.1">
    <property type="nucleotide sequence ID" value="NZ_REFR01000011.1"/>
</dbReference>
<dbReference type="EMBL" id="REFR01000011">
    <property type="protein sequence ID" value="RMB07721.1"/>
    <property type="molecule type" value="Genomic_DNA"/>
</dbReference>
<dbReference type="PROSITE" id="PS50931">
    <property type="entry name" value="HTH_LYSR"/>
    <property type="match status" value="1"/>
</dbReference>
<dbReference type="AlphaFoldDB" id="A0A3M0CD13"/>
<dbReference type="InterPro" id="IPR058163">
    <property type="entry name" value="LysR-type_TF_proteobact-type"/>
</dbReference>
<name>A0A3M0CD13_9PROT</name>
<dbReference type="PANTHER" id="PTHR30537:SF3">
    <property type="entry name" value="TRANSCRIPTIONAL REGULATORY PROTEIN"/>
    <property type="match status" value="1"/>
</dbReference>
<dbReference type="GO" id="GO:0043565">
    <property type="term" value="F:sequence-specific DNA binding"/>
    <property type="evidence" value="ECO:0007669"/>
    <property type="project" value="TreeGrafter"/>
</dbReference>
<keyword evidence="4" id="KW-0804">Transcription</keyword>
<dbReference type="InterPro" id="IPR005119">
    <property type="entry name" value="LysR_subst-bd"/>
</dbReference>